<comment type="caution">
    <text evidence="1">The sequence shown here is derived from an EMBL/GenBank/DDBJ whole genome shotgun (WGS) entry which is preliminary data.</text>
</comment>
<proteinExistence type="predicted"/>
<dbReference type="EMBL" id="BAAADJ010000063">
    <property type="protein sequence ID" value="GAA0344884.1"/>
    <property type="molecule type" value="Genomic_DNA"/>
</dbReference>
<evidence type="ECO:0000313" key="2">
    <source>
        <dbReference type="Proteomes" id="UP001500782"/>
    </source>
</evidence>
<dbReference type="Proteomes" id="UP001500782">
    <property type="component" value="Unassembled WGS sequence"/>
</dbReference>
<organism evidence="1 2">
    <name type="scientific">Bacillus carboniphilus</name>
    <dbReference type="NCBI Taxonomy" id="86663"/>
    <lineage>
        <taxon>Bacteria</taxon>
        <taxon>Bacillati</taxon>
        <taxon>Bacillota</taxon>
        <taxon>Bacilli</taxon>
        <taxon>Bacillales</taxon>
        <taxon>Bacillaceae</taxon>
        <taxon>Bacillus</taxon>
    </lineage>
</organism>
<sequence length="86" mass="10302">MLDWFIFFKKGNISVKEKLEVMVLDRKKEKQYKDKLEKIENGSMVLNMEDAKFLGKQMEHMRSNEELKEYGRVPDPIQYEIEVGDD</sequence>
<protein>
    <submittedName>
        <fullName evidence="1">Uncharacterized protein</fullName>
    </submittedName>
</protein>
<name>A0ABN0WRE0_9BACI</name>
<accession>A0ABN0WRE0</accession>
<reference evidence="1 2" key="1">
    <citation type="journal article" date="2019" name="Int. J. Syst. Evol. Microbiol.">
        <title>The Global Catalogue of Microorganisms (GCM) 10K type strain sequencing project: providing services to taxonomists for standard genome sequencing and annotation.</title>
        <authorList>
            <consortium name="The Broad Institute Genomics Platform"/>
            <consortium name="The Broad Institute Genome Sequencing Center for Infectious Disease"/>
            <person name="Wu L."/>
            <person name="Ma J."/>
        </authorList>
    </citation>
    <scope>NUCLEOTIDE SEQUENCE [LARGE SCALE GENOMIC DNA]</scope>
    <source>
        <strain evidence="1 2">JCM 9731</strain>
    </source>
</reference>
<evidence type="ECO:0000313" key="1">
    <source>
        <dbReference type="EMBL" id="GAA0344884.1"/>
    </source>
</evidence>
<keyword evidence="2" id="KW-1185">Reference proteome</keyword>
<gene>
    <name evidence="1" type="ORF">GCM10008967_39150</name>
</gene>